<dbReference type="SUPFAM" id="SSF47336">
    <property type="entry name" value="ACP-like"/>
    <property type="match status" value="1"/>
</dbReference>
<dbReference type="SUPFAM" id="SSF56801">
    <property type="entry name" value="Acetyl-CoA synthetase-like"/>
    <property type="match status" value="1"/>
</dbReference>
<evidence type="ECO:0000313" key="6">
    <source>
        <dbReference type="EMBL" id="TGJ76594.1"/>
    </source>
</evidence>
<dbReference type="InterPro" id="IPR006162">
    <property type="entry name" value="Ppantetheine_attach_site"/>
</dbReference>
<dbReference type="InterPro" id="IPR001242">
    <property type="entry name" value="Condensation_dom"/>
</dbReference>
<dbReference type="PROSITE" id="PS00455">
    <property type="entry name" value="AMP_BINDING"/>
    <property type="match status" value="1"/>
</dbReference>
<dbReference type="Gene3D" id="1.10.1200.10">
    <property type="entry name" value="ACP-like"/>
    <property type="match status" value="1"/>
</dbReference>
<comment type="caution">
    <text evidence="6">The sequence shown here is derived from an EMBL/GenBank/DDBJ whole genome shotgun (WGS) entry which is preliminary data.</text>
</comment>
<feature type="region of interest" description="Disordered" evidence="4">
    <location>
        <begin position="835"/>
        <end position="886"/>
    </location>
</feature>
<dbReference type="InterPro" id="IPR020845">
    <property type="entry name" value="AMP-binding_CS"/>
</dbReference>
<sequence length="1902" mass="208136">MPEISAHTGSSDGRSCYVGKVEEAHDPEVLRGAWLLLLSRYSGGSALEVKDTGSADTLEIAADVNMKTSVFLGQVRKTIVSETCLTSGPVHAFPLADRCLRDGNINFRTAMTHKNTDLASIEACHIAVAVRENVVSISVDESLSSSNYDRDLPKRLVGQFQTTAAQLQNAARDSTIGMINFMSPADWDDAAMHESPFPLINRKTLHSMMYENSLPDSLAIDAWDGMLTYAELDHWSNIVAQKLRHAGVSRGTYVPLFFEKSLWHPVSIFACSKIGAPWVTIPFDMPSGRAWSIINQLKDKRGQTSRVCLSSNAQRKKAASYIQDVIEVTLDTVCAKASDFRNSDTIYTRDDADTGSQGSPPTDPDDCAYVIFTSGTTGSPKGIAISQENICTFIPAWINLRGYPGGVGIREGHILPYTGDMSVLEIVISLCTGSCLCILSEDERVDDLGPALARYNVTNLHTTPSISEILDPKEVPSLQHIHFGGEWTTRALMERWLPTVDVLITYGPAEITNECSGLRVLSSTNFGNGCIGKPFGSRMYIVAPENPHRRLPRGFVGEIVVEGPGVSAGYVASSQQEASAFIEGIAWATAVDGKVRRFYRTGDLGYMDADGLFFCQGRQDLQVKMRGQRIELAELEHLISTATPKGTRVVVDAVMLRTGAQNLVAFLQLGEASVNQDVLIESLKDHLLTHLLPSFVPSSFIFVDHIPLGATGKADRKMLRTIGQTGPTKPLHNGTSTPGPSAQNGINAHVETGEPGLEETLRALWASVLHLELDKIQPDSHFFSLGGDSITAMKLGSLARKQSITLSFTQIYRTPTLGALVAALQRSLRRSSTVIPVSKTDAERPAVAPFPTKPSQTYEQKESPSLLNGDVSKHASSPISGDQASSELKRLRETMLENPINGLVESEYKKTVNGVSTSLREARHINSRSKHDIADLWNIDAESIEDISDATPTQETFFTLSHDIPGVQILQWEIKIPDTVSTQRICNSWRRVVDRNPILRTRFFQSPTALLQVVLADDFHWELQPEAISDAARLRLRQDMIKNDGHLSDFVIFCAPNENVQTLVWTVHRALVDDYAARLMMKAAQKGYKGHVIPHMETLTAFFSSSQANTSIADEAVTYWKEVLRGCQSAWLPGIPRLRDGVHVSTGLDKTMRKLHNITIGQHSGTPILRAAWALTIAKMTKTDDVLFGAIVSGRADARSSNVAGSLSNIVPVRTKVNLAVPVDEFLKQVRQEMAAMTPFERTSISNIANIDPDLQRACQFQSILSVQVSQDGVDGPSDLNWMKPADNPFWGSPQTLAIDCFVKPHEVELAARYDNSINEEVISDVLTCFAEIVQALVSPFSGTILRDVLQKTPASDTVADCVEAQLRSCLSPDEDCAVCTLRSQKTPDILVAFLKVDEDITESDFSSKVTLLRNQLKKKLPAHEIPSAFYRMPTAPDVEEQSGHLTAEAASPVFPEWVLGQLNVDAKLIQDVSTATPFQTEIVGGMFQKPGAGTFVRRYPIMPEMDVDRLSKAWDLVCARLPCMRARVIFGPEPQSARLVTLSTWAKMDINSYESPADAEAGINNIRIEAGSICRALARAAVVHIAGHQSVFIYAMNHTIYDRVSLDVVWDALCDAYWSGQVAQTLLPYRHLADHLDSIDPEPARIFWRSYLEGAPVTVFPTNPTPDYIARPASSQGRMIPLVREGGSPITTGTLARAAWGLTIGSYTGSADVVFRGILSGRTVGVDDIEHASGPTLTNVPIRIRIADQSMAVPSFLAKIQEDSADIVEHETLGLGAIMGLSPEADRVCTTFNNMLIVHPTEEASGSRAMPLGEESRMMDLTGYVALTLTCSLSATMAVASTIHDRNVLDDVAAQGVLARFNDFFIALADADRNFDLTIRGLLISLSERSQSPYAWELSSL</sequence>
<dbReference type="InterPro" id="IPR000873">
    <property type="entry name" value="AMP-dep_synth/lig_dom"/>
</dbReference>
<dbReference type="CDD" id="cd05918">
    <property type="entry name" value="A_NRPS_SidN3_like"/>
    <property type="match status" value="1"/>
</dbReference>
<dbReference type="PANTHER" id="PTHR45527">
    <property type="entry name" value="NONRIBOSOMAL PEPTIDE SYNTHETASE"/>
    <property type="match status" value="1"/>
</dbReference>
<dbReference type="Proteomes" id="UP000297716">
    <property type="component" value="Unassembled WGS sequence"/>
</dbReference>
<reference evidence="6 7" key="1">
    <citation type="submission" date="2019-03" db="EMBL/GenBank/DDBJ databases">
        <title>Draft genome sequence of Xylaria hypoxylon DSM 108379, a ubiquitous saprotrophic-parasitic fungi on hardwood.</title>
        <authorList>
            <person name="Buettner E."/>
            <person name="Leonhardt S."/>
            <person name="Gebauer A.M."/>
            <person name="Liers C."/>
            <person name="Hofrichter M."/>
            <person name="Kellner H."/>
        </authorList>
    </citation>
    <scope>NUCLEOTIDE SEQUENCE [LARGE SCALE GENOMIC DNA]</scope>
    <source>
        <strain evidence="6 7">DSM 108379</strain>
    </source>
</reference>
<evidence type="ECO:0000259" key="5">
    <source>
        <dbReference type="PROSITE" id="PS50075"/>
    </source>
</evidence>
<dbReference type="Pfam" id="PF00550">
    <property type="entry name" value="PP-binding"/>
    <property type="match status" value="1"/>
</dbReference>
<dbReference type="Gene3D" id="3.30.559.30">
    <property type="entry name" value="Nonribosomal peptide synthetase, condensation domain"/>
    <property type="match status" value="2"/>
</dbReference>
<dbReference type="GO" id="GO:0005737">
    <property type="term" value="C:cytoplasm"/>
    <property type="evidence" value="ECO:0007669"/>
    <property type="project" value="TreeGrafter"/>
</dbReference>
<feature type="compositionally biased region" description="Polar residues" evidence="4">
    <location>
        <begin position="853"/>
        <end position="866"/>
    </location>
</feature>
<dbReference type="Pfam" id="PF00501">
    <property type="entry name" value="AMP-binding"/>
    <property type="match status" value="1"/>
</dbReference>
<dbReference type="InterPro" id="IPR020806">
    <property type="entry name" value="PKS_PP-bd"/>
</dbReference>
<keyword evidence="2" id="KW-0597">Phosphoprotein</keyword>
<evidence type="ECO:0000313" key="7">
    <source>
        <dbReference type="Proteomes" id="UP000297716"/>
    </source>
</evidence>
<dbReference type="PANTHER" id="PTHR45527:SF16">
    <property type="entry name" value="NONRIBOSOMAL PEPTIDE SYNTHASE ATNA-RELATED"/>
    <property type="match status" value="1"/>
</dbReference>
<dbReference type="PROSITE" id="PS00012">
    <property type="entry name" value="PHOSPHOPANTETHEINE"/>
    <property type="match status" value="1"/>
</dbReference>
<name>A0A4Z0XYV0_9PEZI</name>
<accession>A0A4Z0XYV0</accession>
<proteinExistence type="predicted"/>
<feature type="compositionally biased region" description="Polar residues" evidence="4">
    <location>
        <begin position="874"/>
        <end position="886"/>
    </location>
</feature>
<dbReference type="STRING" id="37992.A0A4Z0XYV0"/>
<dbReference type="GO" id="GO:0043041">
    <property type="term" value="P:amino acid activation for nonribosomal peptide biosynthetic process"/>
    <property type="evidence" value="ECO:0007669"/>
    <property type="project" value="TreeGrafter"/>
</dbReference>
<organism evidence="6 7">
    <name type="scientific">Xylaria hypoxylon</name>
    <dbReference type="NCBI Taxonomy" id="37992"/>
    <lineage>
        <taxon>Eukaryota</taxon>
        <taxon>Fungi</taxon>
        <taxon>Dikarya</taxon>
        <taxon>Ascomycota</taxon>
        <taxon>Pezizomycotina</taxon>
        <taxon>Sordariomycetes</taxon>
        <taxon>Xylariomycetidae</taxon>
        <taxon>Xylariales</taxon>
        <taxon>Xylariaceae</taxon>
        <taxon>Xylaria</taxon>
    </lineage>
</organism>
<dbReference type="InterPro" id="IPR023213">
    <property type="entry name" value="CAT-like_dom_sf"/>
</dbReference>
<dbReference type="Gene3D" id="3.30.300.30">
    <property type="match status" value="2"/>
</dbReference>
<dbReference type="SMART" id="SM01294">
    <property type="entry name" value="PKS_PP_betabranch"/>
    <property type="match status" value="1"/>
</dbReference>
<gene>
    <name evidence="6" type="ORF">E0Z10_g10864</name>
</gene>
<dbReference type="SMART" id="SM00823">
    <property type="entry name" value="PKS_PP"/>
    <property type="match status" value="1"/>
</dbReference>
<keyword evidence="7" id="KW-1185">Reference proteome</keyword>
<evidence type="ECO:0000256" key="3">
    <source>
        <dbReference type="ARBA" id="ARBA00022598"/>
    </source>
</evidence>
<dbReference type="InterPro" id="IPR042099">
    <property type="entry name" value="ANL_N_sf"/>
</dbReference>
<dbReference type="InterPro" id="IPR045851">
    <property type="entry name" value="AMP-bd_C_sf"/>
</dbReference>
<dbReference type="InterPro" id="IPR036736">
    <property type="entry name" value="ACP-like_sf"/>
</dbReference>
<dbReference type="OrthoDB" id="416786at2759"/>
<evidence type="ECO:0000256" key="4">
    <source>
        <dbReference type="SAM" id="MobiDB-lite"/>
    </source>
</evidence>
<keyword evidence="1" id="KW-0596">Phosphopantetheine</keyword>
<evidence type="ECO:0000256" key="2">
    <source>
        <dbReference type="ARBA" id="ARBA00022553"/>
    </source>
</evidence>
<dbReference type="EMBL" id="SKBN01000502">
    <property type="protein sequence ID" value="TGJ76594.1"/>
    <property type="molecule type" value="Genomic_DNA"/>
</dbReference>
<dbReference type="Gene3D" id="3.30.559.10">
    <property type="entry name" value="Chloramphenicol acetyltransferase-like domain"/>
    <property type="match status" value="2"/>
</dbReference>
<protein>
    <recommendedName>
        <fullName evidence="5">Carrier domain-containing protein</fullName>
    </recommendedName>
</protein>
<dbReference type="GO" id="GO:0044550">
    <property type="term" value="P:secondary metabolite biosynthetic process"/>
    <property type="evidence" value="ECO:0007669"/>
    <property type="project" value="TreeGrafter"/>
</dbReference>
<dbReference type="PROSITE" id="PS50075">
    <property type="entry name" value="CARRIER"/>
    <property type="match status" value="1"/>
</dbReference>
<dbReference type="InterPro" id="IPR009081">
    <property type="entry name" value="PP-bd_ACP"/>
</dbReference>
<dbReference type="GO" id="GO:0016874">
    <property type="term" value="F:ligase activity"/>
    <property type="evidence" value="ECO:0007669"/>
    <property type="project" value="UniProtKB-KW"/>
</dbReference>
<dbReference type="SUPFAM" id="SSF52777">
    <property type="entry name" value="CoA-dependent acyltransferases"/>
    <property type="match status" value="4"/>
</dbReference>
<evidence type="ECO:0000256" key="1">
    <source>
        <dbReference type="ARBA" id="ARBA00022450"/>
    </source>
</evidence>
<dbReference type="Pfam" id="PF00668">
    <property type="entry name" value="Condensation"/>
    <property type="match status" value="2"/>
</dbReference>
<keyword evidence="3" id="KW-0436">Ligase</keyword>
<dbReference type="GO" id="GO:0031177">
    <property type="term" value="F:phosphopantetheine binding"/>
    <property type="evidence" value="ECO:0007669"/>
    <property type="project" value="InterPro"/>
</dbReference>
<feature type="domain" description="Carrier" evidence="5">
    <location>
        <begin position="752"/>
        <end position="828"/>
    </location>
</feature>
<dbReference type="Gene3D" id="3.40.50.12780">
    <property type="entry name" value="N-terminal domain of ligase-like"/>
    <property type="match status" value="1"/>
</dbReference>